<dbReference type="Gene3D" id="2.60.120.10">
    <property type="entry name" value="Jelly Rolls"/>
    <property type="match status" value="1"/>
</dbReference>
<evidence type="ECO:0000313" key="3">
    <source>
        <dbReference type="WBParaSite" id="maker-unitig_44205-snap-gene-0.2-mRNA-1"/>
    </source>
</evidence>
<name>A0A1I8FQA6_9PLAT</name>
<organism evidence="2 3">
    <name type="scientific">Macrostomum lignano</name>
    <dbReference type="NCBI Taxonomy" id="282301"/>
    <lineage>
        <taxon>Eukaryota</taxon>
        <taxon>Metazoa</taxon>
        <taxon>Spiralia</taxon>
        <taxon>Lophotrochozoa</taxon>
        <taxon>Platyhelminthes</taxon>
        <taxon>Rhabditophora</taxon>
        <taxon>Macrostomorpha</taxon>
        <taxon>Macrostomida</taxon>
        <taxon>Macrostomidae</taxon>
        <taxon>Macrostomum</taxon>
    </lineage>
</organism>
<dbReference type="GO" id="GO:0005886">
    <property type="term" value="C:plasma membrane"/>
    <property type="evidence" value="ECO:0007669"/>
    <property type="project" value="TreeGrafter"/>
</dbReference>
<dbReference type="InterPro" id="IPR018490">
    <property type="entry name" value="cNMP-bd_dom_sf"/>
</dbReference>
<keyword evidence="2" id="KW-1185">Reference proteome</keyword>
<dbReference type="PANTHER" id="PTHR10217">
    <property type="entry name" value="VOLTAGE AND LIGAND GATED POTASSIUM CHANNEL"/>
    <property type="match status" value="1"/>
</dbReference>
<dbReference type="GO" id="GO:0005242">
    <property type="term" value="F:inward rectifier potassium channel activity"/>
    <property type="evidence" value="ECO:0007669"/>
    <property type="project" value="TreeGrafter"/>
</dbReference>
<protein>
    <submittedName>
        <fullName evidence="3">Transmembrane protein</fullName>
    </submittedName>
</protein>
<dbReference type="PANTHER" id="PTHR10217:SF548">
    <property type="entry name" value="GH12235P"/>
    <property type="match status" value="1"/>
</dbReference>
<dbReference type="WBParaSite" id="maker-unitig_44205-snap-gene-0.2-mRNA-1">
    <property type="protein sequence ID" value="maker-unitig_44205-snap-gene-0.2-mRNA-1"/>
    <property type="gene ID" value="maker-unitig_44205-snap-gene-0.2"/>
</dbReference>
<dbReference type="InterPro" id="IPR050818">
    <property type="entry name" value="KCNH_animal-type"/>
</dbReference>
<proteinExistence type="predicted"/>
<dbReference type="SUPFAM" id="SSF51206">
    <property type="entry name" value="cAMP-binding domain-like"/>
    <property type="match status" value="1"/>
</dbReference>
<sequence>HPSRTTQTPMAVIDILVDGHVHAWTSLINFRTTYVNKKRRKVVPRIRVRIAVPISKAVAAIPFDLLLWGSGSTSDEFELLANSTVFGIREPLLLLLLMASFALMRSLAGLYLNCPAFREASPGCLRTLSLKFKSTHVPPGDIPGDRGDILNALYFVARFLHNDTVVAILGKEDAFGELPSPLLLRATAAAAAEDFAGEQPVAEEESLEPPKQLPHPEQSPTQTSCIG</sequence>
<dbReference type="GO" id="GO:0042391">
    <property type="term" value="P:regulation of membrane potential"/>
    <property type="evidence" value="ECO:0007669"/>
    <property type="project" value="TreeGrafter"/>
</dbReference>
<evidence type="ECO:0000256" key="1">
    <source>
        <dbReference type="SAM" id="MobiDB-lite"/>
    </source>
</evidence>
<evidence type="ECO:0000313" key="2">
    <source>
        <dbReference type="Proteomes" id="UP000095280"/>
    </source>
</evidence>
<feature type="compositionally biased region" description="Polar residues" evidence="1">
    <location>
        <begin position="218"/>
        <end position="227"/>
    </location>
</feature>
<dbReference type="AlphaFoldDB" id="A0A1I8FQA6"/>
<accession>A0A1I8FQA6</accession>
<reference evidence="3" key="1">
    <citation type="submission" date="2016-11" db="UniProtKB">
        <authorList>
            <consortium name="WormBaseParasite"/>
        </authorList>
    </citation>
    <scope>IDENTIFICATION</scope>
</reference>
<dbReference type="Proteomes" id="UP000095280">
    <property type="component" value="Unplaced"/>
</dbReference>
<dbReference type="InterPro" id="IPR014710">
    <property type="entry name" value="RmlC-like_jellyroll"/>
</dbReference>
<feature type="region of interest" description="Disordered" evidence="1">
    <location>
        <begin position="195"/>
        <end position="227"/>
    </location>
</feature>